<reference evidence="1" key="1">
    <citation type="submission" date="2021-12" db="EMBL/GenBank/DDBJ databases">
        <title>Discovery of the Pendulisporaceae a myxobacterial family with distinct sporulation behavior and unique specialized metabolism.</title>
        <authorList>
            <person name="Garcia R."/>
            <person name="Popoff A."/>
            <person name="Bader C.D."/>
            <person name="Loehr J."/>
            <person name="Walesch S."/>
            <person name="Walt C."/>
            <person name="Boldt J."/>
            <person name="Bunk B."/>
            <person name="Haeckl F.J.F.P.J."/>
            <person name="Gunesch A.P."/>
            <person name="Birkelbach J."/>
            <person name="Nuebel U."/>
            <person name="Pietschmann T."/>
            <person name="Bach T."/>
            <person name="Mueller R."/>
        </authorList>
    </citation>
    <scope>NUCLEOTIDE SEQUENCE</scope>
    <source>
        <strain evidence="1">MSr11367</strain>
    </source>
</reference>
<organism evidence="1 2">
    <name type="scientific">Pendulispora rubella</name>
    <dbReference type="NCBI Taxonomy" id="2741070"/>
    <lineage>
        <taxon>Bacteria</taxon>
        <taxon>Pseudomonadati</taxon>
        <taxon>Myxococcota</taxon>
        <taxon>Myxococcia</taxon>
        <taxon>Myxococcales</taxon>
        <taxon>Sorangiineae</taxon>
        <taxon>Pendulisporaceae</taxon>
        <taxon>Pendulispora</taxon>
    </lineage>
</organism>
<gene>
    <name evidence="1" type="ORF">LVJ94_35895</name>
</gene>
<accession>A0ABZ2KUE8</accession>
<sequence length="416" mass="45303">MQHRTYLAALLLASMACSDDPPPPPPDISKIKLWGSVYGDGEPIAGTRVLLGSEPTYRRFDDARAPAITITGAGGAFQFERVHKEVRDLHDLSVRDDSLGRPLITRFLNLKELEGTGLFISGERPRKGWSTTVFANISNLPANARLFYIVFGHVIDVQQDAGLAFHWNGGYQDDVYIRAIVYEEDSATHLPLRYLGTAGNWVRVTHGQPTQWLATFESIPTTETEFRLSPPENGPPPDSVAGTIFLDAGDGSNAREVARLSSGTGRVTLPTFFGVRYTLRAEQRTAAGRSRIFRNFAPGDASIQMKFASPPTLLDAPAPNGTIERDATLRWEGDGLARVVVDAGSAFRIETYTAAKESSLPQAVLDLLGLTVPANTPVELTVTRYPGHTNINDAAINFRAEDQDAADAPPLPLTIH</sequence>
<dbReference type="PROSITE" id="PS51257">
    <property type="entry name" value="PROKAR_LIPOPROTEIN"/>
    <property type="match status" value="1"/>
</dbReference>
<name>A0ABZ2KUE8_9BACT</name>
<evidence type="ECO:0000313" key="2">
    <source>
        <dbReference type="Proteomes" id="UP001374803"/>
    </source>
</evidence>
<dbReference type="EMBL" id="CP089983">
    <property type="protein sequence ID" value="WXB02287.1"/>
    <property type="molecule type" value="Genomic_DNA"/>
</dbReference>
<dbReference type="RefSeq" id="WP_394831913.1">
    <property type="nucleotide sequence ID" value="NZ_CP089929.1"/>
</dbReference>
<proteinExistence type="predicted"/>
<dbReference type="Proteomes" id="UP001374803">
    <property type="component" value="Chromosome"/>
</dbReference>
<keyword evidence="2" id="KW-1185">Reference proteome</keyword>
<protein>
    <submittedName>
        <fullName evidence="1">Uncharacterized protein</fullName>
    </submittedName>
</protein>
<evidence type="ECO:0000313" key="1">
    <source>
        <dbReference type="EMBL" id="WXB02287.1"/>
    </source>
</evidence>